<dbReference type="Pfam" id="PF13845">
    <property type="entry name" value="Septum_form"/>
    <property type="match status" value="1"/>
</dbReference>
<dbReference type="Proteomes" id="UP001239083">
    <property type="component" value="Unassembled WGS sequence"/>
</dbReference>
<feature type="compositionally biased region" description="Low complexity" evidence="1">
    <location>
        <begin position="43"/>
        <end position="58"/>
    </location>
</feature>
<dbReference type="PROSITE" id="PS51257">
    <property type="entry name" value="PROKAR_LIPOPROTEIN"/>
    <property type="match status" value="1"/>
</dbReference>
<evidence type="ECO:0000256" key="2">
    <source>
        <dbReference type="SAM" id="SignalP"/>
    </source>
</evidence>
<reference evidence="4 5" key="1">
    <citation type="submission" date="2023-07" db="EMBL/GenBank/DDBJ databases">
        <title>Comparative genomics of wheat-associated soil bacteria to identify genetic determinants of phenazine resistance.</title>
        <authorList>
            <person name="Mouncey N."/>
        </authorList>
    </citation>
    <scope>NUCLEOTIDE SEQUENCE [LARGE SCALE GENOMIC DNA]</scope>
    <source>
        <strain evidence="4 5">V3I3</strain>
    </source>
</reference>
<gene>
    <name evidence="4" type="ORF">QFZ26_000295</name>
</gene>
<name>A0ABU0R3T7_9MICO</name>
<dbReference type="EMBL" id="JAUSYY010000001">
    <property type="protein sequence ID" value="MDQ0892740.1"/>
    <property type="molecule type" value="Genomic_DNA"/>
</dbReference>
<feature type="domain" description="Septum formation-related" evidence="3">
    <location>
        <begin position="71"/>
        <end position="168"/>
    </location>
</feature>
<organism evidence="4 5">
    <name type="scientific">Agromyces ramosus</name>
    <dbReference type="NCBI Taxonomy" id="33879"/>
    <lineage>
        <taxon>Bacteria</taxon>
        <taxon>Bacillati</taxon>
        <taxon>Actinomycetota</taxon>
        <taxon>Actinomycetes</taxon>
        <taxon>Micrococcales</taxon>
        <taxon>Microbacteriaceae</taxon>
        <taxon>Agromyces</taxon>
    </lineage>
</organism>
<evidence type="ECO:0000259" key="3">
    <source>
        <dbReference type="Pfam" id="PF13845"/>
    </source>
</evidence>
<evidence type="ECO:0000313" key="5">
    <source>
        <dbReference type="Proteomes" id="UP001239083"/>
    </source>
</evidence>
<evidence type="ECO:0000256" key="1">
    <source>
        <dbReference type="SAM" id="MobiDB-lite"/>
    </source>
</evidence>
<comment type="caution">
    <text evidence="4">The sequence shown here is derived from an EMBL/GenBank/DDBJ whole genome shotgun (WGS) entry which is preliminary data.</text>
</comment>
<evidence type="ECO:0000313" key="4">
    <source>
        <dbReference type="EMBL" id="MDQ0892740.1"/>
    </source>
</evidence>
<feature type="chain" id="PRO_5045410914" description="Septum formation-related domain-containing protein" evidence="2">
    <location>
        <begin position="25"/>
        <end position="186"/>
    </location>
</feature>
<dbReference type="InterPro" id="IPR026004">
    <property type="entry name" value="Septum_form"/>
</dbReference>
<proteinExistence type="predicted"/>
<keyword evidence="2" id="KW-0732">Signal</keyword>
<protein>
    <recommendedName>
        <fullName evidence="3">Septum formation-related domain-containing protein</fullName>
    </recommendedName>
</protein>
<feature type="region of interest" description="Disordered" evidence="1">
    <location>
        <begin position="27"/>
        <end position="76"/>
    </location>
</feature>
<accession>A0ABU0R3T7</accession>
<keyword evidence="5" id="KW-1185">Reference proteome</keyword>
<sequence length="186" mass="18846">MMGRMPRNRPIAALALAIAAAALAVSGCSGGSAQPSTPPTPPSASASNAPTAPAPTGARPEPQQSSGDTAPFVPAVGDCLDASKEHGLSPSSVVPCEEPHDDEVYAQFDLDGGGFPGDDAVARAAHDACASRFEAFVGIAHADSALEFYTLHPTTESWSTSGARTVSCIIWNPTDHVTGSLEGAAY</sequence>
<feature type="signal peptide" evidence="2">
    <location>
        <begin position="1"/>
        <end position="24"/>
    </location>
</feature>